<sequence>KRAGDGLPGRRRRLGPAAGQQLRRGALVPLQGVQRGPARRPPLLQEPGPGLPVPAGQLPGAPLAGPRPGGQRAAQRQRPAAVAGGRRARAGPAGLRPQLLLGRHLHPLPLRQRPAGGQLPGLPAAGRARQRALPPVPAAALPGRRAGRGPRRVRGVPRGAGQHAGHRHRHDGRGGLHLRHARRHLPAGGLRHREPHAAGLRPRRPQAGHVGRGPLQSRGLERPLQPGPWNRLLELGPGAPSPAWGLP</sequence>
<protein>
    <submittedName>
        <fullName evidence="2">Uncharacterized protein</fullName>
    </submittedName>
</protein>
<feature type="region of interest" description="Disordered" evidence="1">
    <location>
        <begin position="1"/>
        <end position="247"/>
    </location>
</feature>
<organism evidence="2 3">
    <name type="scientific">Chelydra serpentina</name>
    <name type="common">Snapping turtle</name>
    <name type="synonym">Testudo serpentina</name>
    <dbReference type="NCBI Taxonomy" id="8475"/>
    <lineage>
        <taxon>Eukaryota</taxon>
        <taxon>Metazoa</taxon>
        <taxon>Chordata</taxon>
        <taxon>Craniata</taxon>
        <taxon>Vertebrata</taxon>
        <taxon>Euteleostomi</taxon>
        <taxon>Archelosauria</taxon>
        <taxon>Testudinata</taxon>
        <taxon>Testudines</taxon>
        <taxon>Cryptodira</taxon>
        <taxon>Durocryptodira</taxon>
        <taxon>Americhelydia</taxon>
        <taxon>Chelydroidea</taxon>
        <taxon>Chelydridae</taxon>
        <taxon>Chelydra</taxon>
    </lineage>
</organism>
<feature type="compositionally biased region" description="Basic residues" evidence="1">
    <location>
        <begin position="145"/>
        <end position="155"/>
    </location>
</feature>
<feature type="compositionally biased region" description="Basic residues" evidence="1">
    <location>
        <begin position="1"/>
        <end position="14"/>
    </location>
</feature>
<keyword evidence="3" id="KW-1185">Reference proteome</keyword>
<dbReference type="Ensembl" id="ENSCSRT00000019715.1">
    <property type="protein sequence ID" value="ENSCSRP00000018854.1"/>
    <property type="gene ID" value="ENSCSRG00000014401.1"/>
</dbReference>
<dbReference type="AlphaFoldDB" id="A0A8C3SVD4"/>
<feature type="compositionally biased region" description="Low complexity" evidence="1">
    <location>
        <begin position="41"/>
        <end position="144"/>
    </location>
</feature>
<dbReference type="Proteomes" id="UP000694403">
    <property type="component" value="Unplaced"/>
</dbReference>
<evidence type="ECO:0000313" key="2">
    <source>
        <dbReference type="Ensembl" id="ENSCSRP00000018854.1"/>
    </source>
</evidence>
<evidence type="ECO:0000256" key="1">
    <source>
        <dbReference type="SAM" id="MobiDB-lite"/>
    </source>
</evidence>
<reference evidence="2" key="1">
    <citation type="submission" date="2025-08" db="UniProtKB">
        <authorList>
            <consortium name="Ensembl"/>
        </authorList>
    </citation>
    <scope>IDENTIFICATION</scope>
</reference>
<accession>A0A8C3SVD4</accession>
<proteinExistence type="predicted"/>
<name>A0A8C3SVD4_CHESE</name>
<evidence type="ECO:0000313" key="3">
    <source>
        <dbReference type="Proteomes" id="UP000694403"/>
    </source>
</evidence>
<reference evidence="2" key="2">
    <citation type="submission" date="2025-09" db="UniProtKB">
        <authorList>
            <consortium name="Ensembl"/>
        </authorList>
    </citation>
    <scope>IDENTIFICATION</scope>
</reference>
<feature type="compositionally biased region" description="Basic residues" evidence="1">
    <location>
        <begin position="164"/>
        <end position="185"/>
    </location>
</feature>